<gene>
    <name evidence="2" type="ORF">B0H15DRAFT_814899</name>
</gene>
<protein>
    <submittedName>
        <fullName evidence="2">Uncharacterized protein</fullName>
    </submittedName>
</protein>
<proteinExistence type="predicted"/>
<dbReference type="EMBL" id="JARJCN010000003">
    <property type="protein sequence ID" value="KAJ7102491.1"/>
    <property type="molecule type" value="Genomic_DNA"/>
</dbReference>
<sequence length="127" mass="14305">MGVDLSGGSTGASHKSLHHPSLYLYPLDIFYFLLYIPWALPTTFLHYTLYRIPPPLIPWALPPTSLHYIPRIVLCISLLHEISAMIFAITPTVYRTSDVLLGRVETDLKTDNGDVLQLLSCRRLAKA</sequence>
<dbReference type="Proteomes" id="UP001222325">
    <property type="component" value="Unassembled WGS sequence"/>
</dbReference>
<feature type="transmembrane region" description="Helical" evidence="1">
    <location>
        <begin position="29"/>
        <end position="50"/>
    </location>
</feature>
<evidence type="ECO:0000256" key="1">
    <source>
        <dbReference type="SAM" id="Phobius"/>
    </source>
</evidence>
<keyword evidence="3" id="KW-1185">Reference proteome</keyword>
<keyword evidence="1" id="KW-1133">Transmembrane helix</keyword>
<comment type="caution">
    <text evidence="2">The sequence shown here is derived from an EMBL/GenBank/DDBJ whole genome shotgun (WGS) entry which is preliminary data.</text>
</comment>
<reference evidence="2" key="1">
    <citation type="submission" date="2023-03" db="EMBL/GenBank/DDBJ databases">
        <title>Massive genome expansion in bonnet fungi (Mycena s.s.) driven by repeated elements and novel gene families across ecological guilds.</title>
        <authorList>
            <consortium name="Lawrence Berkeley National Laboratory"/>
            <person name="Harder C.B."/>
            <person name="Miyauchi S."/>
            <person name="Viragh M."/>
            <person name="Kuo A."/>
            <person name="Thoen E."/>
            <person name="Andreopoulos B."/>
            <person name="Lu D."/>
            <person name="Skrede I."/>
            <person name="Drula E."/>
            <person name="Henrissat B."/>
            <person name="Morin E."/>
            <person name="Kohler A."/>
            <person name="Barry K."/>
            <person name="LaButti K."/>
            <person name="Morin E."/>
            <person name="Salamov A."/>
            <person name="Lipzen A."/>
            <person name="Mereny Z."/>
            <person name="Hegedus B."/>
            <person name="Baldrian P."/>
            <person name="Stursova M."/>
            <person name="Weitz H."/>
            <person name="Taylor A."/>
            <person name="Grigoriev I.V."/>
            <person name="Nagy L.G."/>
            <person name="Martin F."/>
            <person name="Kauserud H."/>
        </authorList>
    </citation>
    <scope>NUCLEOTIDE SEQUENCE</scope>
    <source>
        <strain evidence="2">CBHHK173m</strain>
    </source>
</reference>
<evidence type="ECO:0000313" key="3">
    <source>
        <dbReference type="Proteomes" id="UP001222325"/>
    </source>
</evidence>
<dbReference type="AlphaFoldDB" id="A0AAD6UGJ8"/>
<name>A0AAD6UGJ8_9AGAR</name>
<keyword evidence="1" id="KW-0472">Membrane</keyword>
<accession>A0AAD6UGJ8</accession>
<evidence type="ECO:0000313" key="2">
    <source>
        <dbReference type="EMBL" id="KAJ7102491.1"/>
    </source>
</evidence>
<organism evidence="2 3">
    <name type="scientific">Mycena belliarum</name>
    <dbReference type="NCBI Taxonomy" id="1033014"/>
    <lineage>
        <taxon>Eukaryota</taxon>
        <taxon>Fungi</taxon>
        <taxon>Dikarya</taxon>
        <taxon>Basidiomycota</taxon>
        <taxon>Agaricomycotina</taxon>
        <taxon>Agaricomycetes</taxon>
        <taxon>Agaricomycetidae</taxon>
        <taxon>Agaricales</taxon>
        <taxon>Marasmiineae</taxon>
        <taxon>Mycenaceae</taxon>
        <taxon>Mycena</taxon>
    </lineage>
</organism>
<feature type="transmembrane region" description="Helical" evidence="1">
    <location>
        <begin position="71"/>
        <end position="94"/>
    </location>
</feature>
<keyword evidence="1" id="KW-0812">Transmembrane</keyword>